<evidence type="ECO:0000313" key="4">
    <source>
        <dbReference type="Proteomes" id="UP000050413"/>
    </source>
</evidence>
<name>A0A0P7W166_9RHOB</name>
<reference evidence="2 5" key="2">
    <citation type="submission" date="2016-01" db="EMBL/GenBank/DDBJ databases">
        <authorList>
            <person name="Varghese N."/>
        </authorList>
    </citation>
    <scope>NUCLEOTIDE SEQUENCE [LARGE SCALE GENOMIC DNA]</scope>
    <source>
        <strain evidence="2 5">HL-91</strain>
    </source>
</reference>
<keyword evidence="1" id="KW-0472">Membrane</keyword>
<keyword evidence="1" id="KW-1133">Transmembrane helix</keyword>
<protein>
    <submittedName>
        <fullName evidence="3">Uncharacterized protein</fullName>
    </submittedName>
</protein>
<dbReference type="AlphaFoldDB" id="A0A0P7W166"/>
<evidence type="ECO:0000313" key="2">
    <source>
        <dbReference type="EMBL" id="CUX80410.1"/>
    </source>
</evidence>
<feature type="transmembrane region" description="Helical" evidence="1">
    <location>
        <begin position="12"/>
        <end position="32"/>
    </location>
</feature>
<keyword evidence="5" id="KW-1185">Reference proteome</keyword>
<sequence length="90" mass="9691">MPPDVRFVKRLVVVLTSVMIVGVVLIVGLLVARITQTPAPVALPDSIDLPADTTPEAVTLARDWVLVLVADEILLFDRDTGALAHRITLP</sequence>
<comment type="caution">
    <text evidence="3">The sequence shown here is derived from an EMBL/GenBank/DDBJ whole genome shotgun (WGS) entry which is preliminary data.</text>
</comment>
<gene>
    <name evidence="2" type="ORF">Ga0058931_1119</name>
    <name evidence="3" type="ORF">HLUCCA05_11450</name>
</gene>
<dbReference type="STRING" id="1666912.Ga0058931_1119"/>
<dbReference type="Proteomes" id="UP000182045">
    <property type="component" value="Unassembled WGS sequence"/>
</dbReference>
<reference evidence="3 4" key="1">
    <citation type="submission" date="2015-09" db="EMBL/GenBank/DDBJ databases">
        <title>Identification and resolution of microdiversity through metagenomic sequencing of parallel consortia.</title>
        <authorList>
            <person name="Nelson W.C."/>
            <person name="Romine M.F."/>
            <person name="Lindemann S.R."/>
        </authorList>
    </citation>
    <scope>NUCLEOTIDE SEQUENCE [LARGE SCALE GENOMIC DNA]</scope>
    <source>
        <strain evidence="3">HL-91</strain>
    </source>
</reference>
<accession>A0A0P7W166</accession>
<dbReference type="EMBL" id="FBYC01000004">
    <property type="protein sequence ID" value="CUX80410.1"/>
    <property type="molecule type" value="Genomic_DNA"/>
</dbReference>
<dbReference type="Proteomes" id="UP000050413">
    <property type="component" value="Unassembled WGS sequence"/>
</dbReference>
<proteinExistence type="predicted"/>
<keyword evidence="1" id="KW-0812">Transmembrane</keyword>
<evidence type="ECO:0000256" key="1">
    <source>
        <dbReference type="SAM" id="Phobius"/>
    </source>
</evidence>
<dbReference type="Pfam" id="PF20082">
    <property type="entry name" value="DUF6476"/>
    <property type="match status" value="1"/>
</dbReference>
<dbReference type="EMBL" id="LJSG01000008">
    <property type="protein sequence ID" value="KPP93583.1"/>
    <property type="molecule type" value="Genomic_DNA"/>
</dbReference>
<evidence type="ECO:0000313" key="3">
    <source>
        <dbReference type="EMBL" id="KPP93583.1"/>
    </source>
</evidence>
<dbReference type="InterPro" id="IPR045519">
    <property type="entry name" value="DUF6476"/>
</dbReference>
<organism evidence="3 4">
    <name type="scientific">Roseibaca calidilacus</name>
    <dbReference type="NCBI Taxonomy" id="1666912"/>
    <lineage>
        <taxon>Bacteria</taxon>
        <taxon>Pseudomonadati</taxon>
        <taxon>Pseudomonadota</taxon>
        <taxon>Alphaproteobacteria</taxon>
        <taxon>Rhodobacterales</taxon>
        <taxon>Paracoccaceae</taxon>
        <taxon>Roseinatronobacter</taxon>
    </lineage>
</organism>
<evidence type="ECO:0000313" key="5">
    <source>
        <dbReference type="Proteomes" id="UP000182045"/>
    </source>
</evidence>